<reference evidence="1" key="1">
    <citation type="journal article" date="2020" name="Nat. Commun.">
        <title>Large-scale genome sequencing of mycorrhizal fungi provides insights into the early evolution of symbiotic traits.</title>
        <authorList>
            <person name="Miyauchi S."/>
            <person name="Kiss E."/>
            <person name="Kuo A."/>
            <person name="Drula E."/>
            <person name="Kohler A."/>
            <person name="Sanchez-Garcia M."/>
            <person name="Morin E."/>
            <person name="Andreopoulos B."/>
            <person name="Barry K.W."/>
            <person name="Bonito G."/>
            <person name="Buee M."/>
            <person name="Carver A."/>
            <person name="Chen C."/>
            <person name="Cichocki N."/>
            <person name="Clum A."/>
            <person name="Culley D."/>
            <person name="Crous P.W."/>
            <person name="Fauchery L."/>
            <person name="Girlanda M."/>
            <person name="Hayes R.D."/>
            <person name="Keri Z."/>
            <person name="LaButti K."/>
            <person name="Lipzen A."/>
            <person name="Lombard V."/>
            <person name="Magnuson J."/>
            <person name="Maillard F."/>
            <person name="Murat C."/>
            <person name="Nolan M."/>
            <person name="Ohm R.A."/>
            <person name="Pangilinan J."/>
            <person name="Pereira M.F."/>
            <person name="Perotto S."/>
            <person name="Peter M."/>
            <person name="Pfister S."/>
            <person name="Riley R."/>
            <person name="Sitrit Y."/>
            <person name="Stielow J.B."/>
            <person name="Szollosi G."/>
            <person name="Zifcakova L."/>
            <person name="Stursova M."/>
            <person name="Spatafora J.W."/>
            <person name="Tedersoo L."/>
            <person name="Vaario L.M."/>
            <person name="Yamada A."/>
            <person name="Yan M."/>
            <person name="Wang P."/>
            <person name="Xu J."/>
            <person name="Bruns T."/>
            <person name="Baldrian P."/>
            <person name="Vilgalys R."/>
            <person name="Dunand C."/>
            <person name="Henrissat B."/>
            <person name="Grigoriev I.V."/>
            <person name="Hibbett D."/>
            <person name="Nagy L.G."/>
            <person name="Martin F.M."/>
        </authorList>
    </citation>
    <scope>NUCLEOTIDE SEQUENCE</scope>
    <source>
        <strain evidence="1">UH-Tt-Lm1</strain>
    </source>
</reference>
<feature type="non-terminal residue" evidence="1">
    <location>
        <position position="464"/>
    </location>
</feature>
<dbReference type="Proteomes" id="UP000736335">
    <property type="component" value="Unassembled WGS sequence"/>
</dbReference>
<evidence type="ECO:0008006" key="3">
    <source>
        <dbReference type="Google" id="ProtNLM"/>
    </source>
</evidence>
<dbReference type="CDD" id="cd21037">
    <property type="entry name" value="MLKL_NTD"/>
    <property type="match status" value="1"/>
</dbReference>
<dbReference type="EMBL" id="WIUZ02000001">
    <property type="protein sequence ID" value="KAF9792058.1"/>
    <property type="molecule type" value="Genomic_DNA"/>
</dbReference>
<dbReference type="OrthoDB" id="621413at2759"/>
<dbReference type="InterPro" id="IPR059179">
    <property type="entry name" value="MLKL-like_MCAfunc"/>
</dbReference>
<name>A0A9P6HP05_9AGAM</name>
<reference evidence="1" key="2">
    <citation type="submission" date="2020-11" db="EMBL/GenBank/DDBJ databases">
        <authorList>
            <consortium name="DOE Joint Genome Institute"/>
            <person name="Kuo A."/>
            <person name="Miyauchi S."/>
            <person name="Kiss E."/>
            <person name="Drula E."/>
            <person name="Kohler A."/>
            <person name="Sanchez-Garcia M."/>
            <person name="Andreopoulos B."/>
            <person name="Barry K.W."/>
            <person name="Bonito G."/>
            <person name="Buee M."/>
            <person name="Carver A."/>
            <person name="Chen C."/>
            <person name="Cichocki N."/>
            <person name="Clum A."/>
            <person name="Culley D."/>
            <person name="Crous P.W."/>
            <person name="Fauchery L."/>
            <person name="Girlanda M."/>
            <person name="Hayes R."/>
            <person name="Keri Z."/>
            <person name="Labutti K."/>
            <person name="Lipzen A."/>
            <person name="Lombard V."/>
            <person name="Magnuson J."/>
            <person name="Maillard F."/>
            <person name="Morin E."/>
            <person name="Murat C."/>
            <person name="Nolan M."/>
            <person name="Ohm R."/>
            <person name="Pangilinan J."/>
            <person name="Pereira M."/>
            <person name="Perotto S."/>
            <person name="Peter M."/>
            <person name="Riley R."/>
            <person name="Sitrit Y."/>
            <person name="Stielow B."/>
            <person name="Szollosi G."/>
            <person name="Zifcakova L."/>
            <person name="Stursova M."/>
            <person name="Spatafora J.W."/>
            <person name="Tedersoo L."/>
            <person name="Vaario L.-M."/>
            <person name="Yamada A."/>
            <person name="Yan M."/>
            <person name="Wang P."/>
            <person name="Xu J."/>
            <person name="Bruns T."/>
            <person name="Baldrian P."/>
            <person name="Vilgalys R."/>
            <person name="Henrissat B."/>
            <person name="Grigoriev I.V."/>
            <person name="Hibbett D."/>
            <person name="Nagy L.G."/>
            <person name="Martin F.M."/>
        </authorList>
    </citation>
    <scope>NUCLEOTIDE SEQUENCE</scope>
    <source>
        <strain evidence="1">UH-Tt-Lm1</strain>
    </source>
</reference>
<comment type="caution">
    <text evidence="1">The sequence shown here is derived from an EMBL/GenBank/DDBJ whole genome shotgun (WGS) entry which is preliminary data.</text>
</comment>
<evidence type="ECO:0000313" key="2">
    <source>
        <dbReference type="Proteomes" id="UP000736335"/>
    </source>
</evidence>
<sequence length="464" mass="51857">LVQESFANRQDCIELGQTCVEICCVLDRGTKGKEAEHLNQLTYGAPHLRTVAEIERNVQKQSKRNAASRLFHAKNDKDKIAGWVSDLNKILQIFRTELAIDTNVTASGTHKIVSDTHDYTRCLTSASSVSGESPPQPPRACFGRDELVEEVVGLAESLEPFALIGAGGIGKTSIALKVLHHDRIKKRFGDNRRFIRCDKFPASLPHFLNRLSKVIGAGIENPEDLTSLQSFLSSKDMILVLDNAESILDPQGTDAREIYETVQELSRFNNICLGITSRITTVPPHFKRPTISTLSTEAACDIFYTIYENGGRSEVISDLIKQLDFHALSITLLATTASHNVWDYTRLAEEWNAQRAQVLQTDYNESLAATIELSLASPTFRKLGPHARDLLEVIAFLPQGIDEKNLDWLFSTIPNRKNIFNKFCVLSLTSRSNNFITMLAPIRDHLRPQDPSLSPLLCVTKDHY</sequence>
<gene>
    <name evidence="1" type="ORF">BJ322DRAFT_974331</name>
</gene>
<feature type="non-terminal residue" evidence="1">
    <location>
        <position position="1"/>
    </location>
</feature>
<keyword evidence="2" id="KW-1185">Reference proteome</keyword>
<organism evidence="1 2">
    <name type="scientific">Thelephora terrestris</name>
    <dbReference type="NCBI Taxonomy" id="56493"/>
    <lineage>
        <taxon>Eukaryota</taxon>
        <taxon>Fungi</taxon>
        <taxon>Dikarya</taxon>
        <taxon>Basidiomycota</taxon>
        <taxon>Agaricomycotina</taxon>
        <taxon>Agaricomycetes</taxon>
        <taxon>Thelephorales</taxon>
        <taxon>Thelephoraceae</taxon>
        <taxon>Thelephora</taxon>
    </lineage>
</organism>
<accession>A0A9P6HP05</accession>
<evidence type="ECO:0000313" key="1">
    <source>
        <dbReference type="EMBL" id="KAF9792058.1"/>
    </source>
</evidence>
<dbReference type="Gene3D" id="3.40.50.300">
    <property type="entry name" value="P-loop containing nucleotide triphosphate hydrolases"/>
    <property type="match status" value="1"/>
</dbReference>
<proteinExistence type="predicted"/>
<dbReference type="InterPro" id="IPR027417">
    <property type="entry name" value="P-loop_NTPase"/>
</dbReference>
<dbReference type="SUPFAM" id="SSF52540">
    <property type="entry name" value="P-loop containing nucleoside triphosphate hydrolases"/>
    <property type="match status" value="1"/>
</dbReference>
<dbReference type="AlphaFoldDB" id="A0A9P6HP05"/>
<protein>
    <recommendedName>
        <fullName evidence="3">NACHT domain-containing protein</fullName>
    </recommendedName>
</protein>